<dbReference type="GO" id="GO:0030956">
    <property type="term" value="C:glutamyl-tRNA(Gln) amidotransferase complex"/>
    <property type="evidence" value="ECO:0007669"/>
    <property type="project" value="TreeGrafter"/>
</dbReference>
<dbReference type="Gene3D" id="3.90.1300.10">
    <property type="entry name" value="Amidase signature (AS) domain"/>
    <property type="match status" value="1"/>
</dbReference>
<dbReference type="PANTHER" id="PTHR11895">
    <property type="entry name" value="TRANSAMIDASE"/>
    <property type="match status" value="1"/>
</dbReference>
<dbReference type="InterPro" id="IPR036928">
    <property type="entry name" value="AS_sf"/>
</dbReference>
<feature type="domain" description="Amidase" evidence="1">
    <location>
        <begin position="1"/>
        <end position="107"/>
    </location>
</feature>
<dbReference type="AlphaFoldDB" id="A0A1I7XBV5"/>
<dbReference type="PANTHER" id="PTHR11895:SF7">
    <property type="entry name" value="GLUTAMYL-TRNA(GLN) AMIDOTRANSFERASE SUBUNIT A, MITOCHONDRIAL"/>
    <property type="match status" value="1"/>
</dbReference>
<reference evidence="3" key="1">
    <citation type="submission" date="2016-11" db="UniProtKB">
        <authorList>
            <consortium name="WormBaseParasite"/>
        </authorList>
    </citation>
    <scope>IDENTIFICATION</scope>
</reference>
<dbReference type="GO" id="GO:0070681">
    <property type="term" value="P:glutaminyl-tRNAGln biosynthesis via transamidation"/>
    <property type="evidence" value="ECO:0007669"/>
    <property type="project" value="TreeGrafter"/>
</dbReference>
<sequence length="261" mass="29013">MGTSSTIGFYGPVKNGIQSDIEKDWLIPGGSSGGSAVAVQLGMAEMAIGSDTGGSTRNPASLCGLFGFKPTYGVLSRYGLVPLVNIIEIYSMVVVNSFDVPSIFANSARGCWKFLGLYDGLTYGYCSKRGSSSYELCMNSRNESLNSVVRNRIMAGNYFLMKQWVFLQCRFHLENVLLVYLSVFKCLEIDLKISWSVMSLNYYTIIFQTFLSCYQVVRSKASPLGAHMSVIFRFLIGECSQRWQGRQPVAGRRIVAFERID</sequence>
<evidence type="ECO:0000259" key="1">
    <source>
        <dbReference type="Pfam" id="PF01425"/>
    </source>
</evidence>
<proteinExistence type="predicted"/>
<dbReference type="GO" id="GO:0050567">
    <property type="term" value="F:glutaminyl-tRNA synthase (glutamine-hydrolyzing) activity"/>
    <property type="evidence" value="ECO:0007669"/>
    <property type="project" value="TreeGrafter"/>
</dbReference>
<dbReference type="InterPro" id="IPR023631">
    <property type="entry name" value="Amidase_dom"/>
</dbReference>
<dbReference type="WBParaSite" id="Hba_15004">
    <property type="protein sequence ID" value="Hba_15004"/>
    <property type="gene ID" value="Hba_15004"/>
</dbReference>
<dbReference type="Pfam" id="PF01425">
    <property type="entry name" value="Amidase"/>
    <property type="match status" value="1"/>
</dbReference>
<organism evidence="2 3">
    <name type="scientific">Heterorhabditis bacteriophora</name>
    <name type="common">Entomopathogenic nematode worm</name>
    <dbReference type="NCBI Taxonomy" id="37862"/>
    <lineage>
        <taxon>Eukaryota</taxon>
        <taxon>Metazoa</taxon>
        <taxon>Ecdysozoa</taxon>
        <taxon>Nematoda</taxon>
        <taxon>Chromadorea</taxon>
        <taxon>Rhabditida</taxon>
        <taxon>Rhabditina</taxon>
        <taxon>Rhabditomorpha</taxon>
        <taxon>Strongyloidea</taxon>
        <taxon>Heterorhabditidae</taxon>
        <taxon>Heterorhabditis</taxon>
    </lineage>
</organism>
<dbReference type="GO" id="GO:0005739">
    <property type="term" value="C:mitochondrion"/>
    <property type="evidence" value="ECO:0007669"/>
    <property type="project" value="TreeGrafter"/>
</dbReference>
<evidence type="ECO:0000313" key="2">
    <source>
        <dbReference type="Proteomes" id="UP000095283"/>
    </source>
</evidence>
<accession>A0A1I7XBV5</accession>
<dbReference type="GO" id="GO:0032543">
    <property type="term" value="P:mitochondrial translation"/>
    <property type="evidence" value="ECO:0007669"/>
    <property type="project" value="TreeGrafter"/>
</dbReference>
<dbReference type="InterPro" id="IPR000120">
    <property type="entry name" value="Amidase"/>
</dbReference>
<protein>
    <submittedName>
        <fullName evidence="3">Amidase domain-containing protein</fullName>
    </submittedName>
</protein>
<dbReference type="Proteomes" id="UP000095283">
    <property type="component" value="Unplaced"/>
</dbReference>
<evidence type="ECO:0000313" key="3">
    <source>
        <dbReference type="WBParaSite" id="Hba_15004"/>
    </source>
</evidence>
<keyword evidence="2" id="KW-1185">Reference proteome</keyword>
<dbReference type="SUPFAM" id="SSF75304">
    <property type="entry name" value="Amidase signature (AS) enzymes"/>
    <property type="match status" value="1"/>
</dbReference>
<name>A0A1I7XBV5_HETBA</name>